<protein>
    <recommendedName>
        <fullName evidence="4">Lipoprotein</fullName>
    </recommendedName>
</protein>
<dbReference type="PROSITE" id="PS51257">
    <property type="entry name" value="PROKAR_LIPOPROTEIN"/>
    <property type="match status" value="1"/>
</dbReference>
<keyword evidence="1" id="KW-0732">Signal</keyword>
<dbReference type="RefSeq" id="WP_114191114.1">
    <property type="nucleotide sequence ID" value="NZ_CP029295.1"/>
</dbReference>
<dbReference type="Proteomes" id="UP000252477">
    <property type="component" value="Chromosome"/>
</dbReference>
<accession>A0A2Z5IQM4</accession>
<reference evidence="2 3" key="1">
    <citation type="submission" date="2018-05" db="EMBL/GenBank/DDBJ databases">
        <title>Annotation of the Mycoplasma phocidae genome.</title>
        <authorList>
            <person name="Brown D.R."/>
            <person name="Kutish G.F."/>
            <person name="Frasca S.Jr."/>
        </authorList>
    </citation>
    <scope>NUCLEOTIDE SEQUENCE [LARGE SCALE GENOMIC DNA]</scope>
    <source>
        <strain evidence="2 3">105</strain>
    </source>
</reference>
<gene>
    <name evidence="2" type="ORF">DA803_02915</name>
</gene>
<evidence type="ECO:0008006" key="4">
    <source>
        <dbReference type="Google" id="ProtNLM"/>
    </source>
</evidence>
<dbReference type="AlphaFoldDB" id="A0A2Z5IQM4"/>
<evidence type="ECO:0000313" key="2">
    <source>
        <dbReference type="EMBL" id="AXE61020.1"/>
    </source>
</evidence>
<name>A0A2Z5IQM4_9BACT</name>
<evidence type="ECO:0000313" key="3">
    <source>
        <dbReference type="Proteomes" id="UP000252477"/>
    </source>
</evidence>
<dbReference type="KEGG" id="mpho:DA803_02915"/>
<evidence type="ECO:0000256" key="1">
    <source>
        <dbReference type="SAM" id="SignalP"/>
    </source>
</evidence>
<feature type="chain" id="PRO_5016270809" description="Lipoprotein" evidence="1">
    <location>
        <begin position="24"/>
        <end position="256"/>
    </location>
</feature>
<keyword evidence="3" id="KW-1185">Reference proteome</keyword>
<dbReference type="EMBL" id="CP029295">
    <property type="protein sequence ID" value="AXE61020.1"/>
    <property type="molecule type" value="Genomic_DNA"/>
</dbReference>
<sequence length="256" mass="30451">MKNKNFKLGIFLPIIFISLPLIAASCKTNCDNLVKLKLKEKDQLEEFHSAKYPTNLLYLNLYAITFAQFIDLYENNSIRNYKYISESKTIINKLLKDDPKEQNGLLNILNLINSYENYLNNKQGSLDFEEIINNIYYPSLSKTNDKYSEILILLIEKSGNFFNKYKYDRISWTHFDVFRLIWDILINLKETKHYYYLVLFYPRLVLKWYMESDDGDSRIKEVAKSIKEIFDKTIVNKGELEIKDINKINEIIKQID</sequence>
<proteinExistence type="predicted"/>
<feature type="signal peptide" evidence="1">
    <location>
        <begin position="1"/>
        <end position="23"/>
    </location>
</feature>
<organism evidence="2 3">
    <name type="scientific">[Mycoplasma] phocae</name>
    <dbReference type="NCBI Taxonomy" id="142651"/>
    <lineage>
        <taxon>Bacteria</taxon>
        <taxon>Bacillati</taxon>
        <taxon>Mycoplasmatota</taxon>
        <taxon>Mycoplasmoidales</taxon>
        <taxon>Metamycoplasmataceae</taxon>
        <taxon>Metamycoplasma</taxon>
    </lineage>
</organism>